<dbReference type="Proteomes" id="UP000740926">
    <property type="component" value="Unassembled WGS sequence"/>
</dbReference>
<name>A0A9P7BZQ5_9FUNG</name>
<gene>
    <name evidence="1" type="ORF">G6F50_017781</name>
</gene>
<dbReference type="AlphaFoldDB" id="A0A9P7BZQ5"/>
<protein>
    <submittedName>
        <fullName evidence="1">Uncharacterized protein</fullName>
    </submittedName>
</protein>
<accession>A0A9P7BZQ5</accession>
<sequence>MAAGDQAGVKAMTASISTATPWGRDATPTALRAWRPASPNTSTIRSDAPLAMALWRVKSGVLATKTPRRTTRATRSRRSPVAAAICDRMLRPDSFAASTPSASEIWLPSWPR</sequence>
<dbReference type="EMBL" id="JAANIU010014128">
    <property type="protein sequence ID" value="KAG1529754.1"/>
    <property type="molecule type" value="Genomic_DNA"/>
</dbReference>
<evidence type="ECO:0000313" key="2">
    <source>
        <dbReference type="Proteomes" id="UP000740926"/>
    </source>
</evidence>
<reference evidence="1 2" key="1">
    <citation type="journal article" date="2020" name="Microb. Genom.">
        <title>Genetic diversity of clinical and environmental Mucorales isolates obtained from an investigation of mucormycosis cases among solid organ transplant recipients.</title>
        <authorList>
            <person name="Nguyen M.H."/>
            <person name="Kaul D."/>
            <person name="Muto C."/>
            <person name="Cheng S.J."/>
            <person name="Richter R.A."/>
            <person name="Bruno V.M."/>
            <person name="Liu G."/>
            <person name="Beyhan S."/>
            <person name="Sundermann A.J."/>
            <person name="Mounaud S."/>
            <person name="Pasculle A.W."/>
            <person name="Nierman W.C."/>
            <person name="Driscoll E."/>
            <person name="Cumbie R."/>
            <person name="Clancy C.J."/>
            <person name="Dupont C.L."/>
        </authorList>
    </citation>
    <scope>NUCLEOTIDE SEQUENCE [LARGE SCALE GENOMIC DNA]</scope>
    <source>
        <strain evidence="1 2">GL24</strain>
    </source>
</reference>
<keyword evidence="2" id="KW-1185">Reference proteome</keyword>
<organism evidence="1 2">
    <name type="scientific">Rhizopus delemar</name>
    <dbReference type="NCBI Taxonomy" id="936053"/>
    <lineage>
        <taxon>Eukaryota</taxon>
        <taxon>Fungi</taxon>
        <taxon>Fungi incertae sedis</taxon>
        <taxon>Mucoromycota</taxon>
        <taxon>Mucoromycotina</taxon>
        <taxon>Mucoromycetes</taxon>
        <taxon>Mucorales</taxon>
        <taxon>Mucorineae</taxon>
        <taxon>Rhizopodaceae</taxon>
        <taxon>Rhizopus</taxon>
    </lineage>
</organism>
<proteinExistence type="predicted"/>
<evidence type="ECO:0000313" key="1">
    <source>
        <dbReference type="EMBL" id="KAG1529754.1"/>
    </source>
</evidence>
<comment type="caution">
    <text evidence="1">The sequence shown here is derived from an EMBL/GenBank/DDBJ whole genome shotgun (WGS) entry which is preliminary data.</text>
</comment>